<dbReference type="PANTHER" id="PTHR28283">
    <property type="entry name" value="3',5'-CYCLIC-NUCLEOTIDE PHOSPHODIESTERASE 1"/>
    <property type="match status" value="1"/>
</dbReference>
<sequence length="551" mass="59566">MTETVSSPALQVIILGSGGGPQESNTTAFLVRSVPLNWRKGSIVAVDGGVHLSAITRLIEEALPESPPPTPTPSSVPTRQILTTGPFAGLELPFTTAAANAAYVTRTLVDTYLITHPHLDHISAFVINTAGLPGTRPKKLAGLPGTIKALKDHIFNNVIWPNLSDENNGAGLLTYLRLVEGGSPALGEGYLEVCDGLLVKTWSVSHGHCMEKHTHRGSFCNPAPTRHGSRHGSQDGSSIPSSIPLRRDTYYPHVHDFATQFARRETFNHLYPTSFSRRQSLMPQAALGIASPALGPGDFEPRPCVNDSSAYFIREETYEREVLIFGDVEPDSLSLSPRNLMIWQEAAPKIASGKLAAIFVECSYTDAQPDERLFGHLKPAYLIEEMQVLAGEVEVARKARSLETKKRKRDAEEEQQMQRKKAPVVAMQSPGSDDPVSPKSANPLNGDYFFNSASDSETPHIATPTGELSLDEFAAPGPGLPPPTPAVTAAADSGVKKPLEGLKVVIIHVKETLADGPQAGDSILQQLLEHEREAQLGCEFIISKPGQSFYF</sequence>
<evidence type="ECO:0000313" key="3">
    <source>
        <dbReference type="Proteomes" id="UP000219286"/>
    </source>
</evidence>
<dbReference type="OrthoDB" id="258495at2759"/>
<proteinExistence type="predicted"/>
<dbReference type="AlphaFoldDB" id="A0A2H2Z8B2"/>
<dbReference type="EMBL" id="LFMI01000019">
    <property type="protein sequence ID" value="OSZ99989.1"/>
    <property type="molecule type" value="Genomic_DNA"/>
</dbReference>
<dbReference type="PANTHER" id="PTHR28283:SF1">
    <property type="entry name" value="3',5'-CYCLIC-NUCLEOTIDE PHOSPHODIESTERASE 1"/>
    <property type="match status" value="1"/>
</dbReference>
<dbReference type="InterPro" id="IPR000396">
    <property type="entry name" value="Pdiesterase2"/>
</dbReference>
<dbReference type="InterPro" id="IPR036866">
    <property type="entry name" value="RibonucZ/Hydroxyglut_hydro"/>
</dbReference>
<dbReference type="GO" id="GO:1902660">
    <property type="term" value="P:negative regulation of glucose mediated signaling pathway"/>
    <property type="evidence" value="ECO:0007669"/>
    <property type="project" value="TreeGrafter"/>
</dbReference>
<dbReference type="GO" id="GO:0047555">
    <property type="term" value="F:3',5'-cyclic-GMP phosphodiesterase activity"/>
    <property type="evidence" value="ECO:0007669"/>
    <property type="project" value="TreeGrafter"/>
</dbReference>
<dbReference type="SUPFAM" id="SSF56281">
    <property type="entry name" value="Metallo-hydrolase/oxidoreductase"/>
    <property type="match status" value="1"/>
</dbReference>
<organism evidence="2 3">
    <name type="scientific">Trichoderma parareesei</name>
    <name type="common">Filamentous fungus</name>
    <dbReference type="NCBI Taxonomy" id="858221"/>
    <lineage>
        <taxon>Eukaryota</taxon>
        <taxon>Fungi</taxon>
        <taxon>Dikarya</taxon>
        <taxon>Ascomycota</taxon>
        <taxon>Pezizomycotina</taxon>
        <taxon>Sordariomycetes</taxon>
        <taxon>Hypocreomycetidae</taxon>
        <taxon>Hypocreales</taxon>
        <taxon>Hypocreaceae</taxon>
        <taxon>Trichoderma</taxon>
    </lineage>
</organism>
<dbReference type="Proteomes" id="UP000219286">
    <property type="component" value="Unassembled WGS sequence"/>
</dbReference>
<dbReference type="GO" id="GO:0006198">
    <property type="term" value="P:cAMP catabolic process"/>
    <property type="evidence" value="ECO:0007669"/>
    <property type="project" value="InterPro"/>
</dbReference>
<dbReference type="CDD" id="cd07735">
    <property type="entry name" value="class_II_PDE_MBL-fold"/>
    <property type="match status" value="1"/>
</dbReference>
<evidence type="ECO:0000256" key="1">
    <source>
        <dbReference type="SAM" id="MobiDB-lite"/>
    </source>
</evidence>
<dbReference type="PRINTS" id="PR00388">
    <property type="entry name" value="PDIESTERASE2"/>
</dbReference>
<dbReference type="GO" id="GO:0004115">
    <property type="term" value="F:3',5'-cyclic-AMP phosphodiesterase activity"/>
    <property type="evidence" value="ECO:0007669"/>
    <property type="project" value="InterPro"/>
</dbReference>
<evidence type="ECO:0000313" key="2">
    <source>
        <dbReference type="EMBL" id="OSZ99989.1"/>
    </source>
</evidence>
<dbReference type="Pfam" id="PF02112">
    <property type="entry name" value="PDEase_II"/>
    <property type="match status" value="3"/>
</dbReference>
<gene>
    <name evidence="2" type="ORF">A9Z42_0024750</name>
</gene>
<comment type="caution">
    <text evidence="2">The sequence shown here is derived from an EMBL/GenBank/DDBJ whole genome shotgun (WGS) entry which is preliminary data.</text>
</comment>
<feature type="region of interest" description="Disordered" evidence="1">
    <location>
        <begin position="401"/>
        <end position="448"/>
    </location>
</feature>
<protein>
    <submittedName>
        <fullName evidence="2">cAMP phosphodiesterase class II PDE1, low affinity</fullName>
    </submittedName>
</protein>
<reference evidence="2 3" key="1">
    <citation type="journal article" date="2015" name="Genome Announc.">
        <title>Genome sequence and annotation of Trichoderma parareesei, the ancestor of the cellulase producer Trichoderma reesei.</title>
        <authorList>
            <person name="Yang D."/>
            <person name="Pomraning K."/>
            <person name="Kopchinskiy A."/>
            <person name="Karimi Aghcheh R."/>
            <person name="Atanasova L."/>
            <person name="Chenthamara K."/>
            <person name="Baker S.E."/>
            <person name="Zhang R."/>
            <person name="Shen Q."/>
            <person name="Freitag M."/>
            <person name="Kubicek C.P."/>
            <person name="Druzhinina I.S."/>
        </authorList>
    </citation>
    <scope>NUCLEOTIDE SEQUENCE [LARGE SCALE GENOMIC DNA]</scope>
    <source>
        <strain evidence="2 3">CBS 125925</strain>
    </source>
</reference>
<keyword evidence="3" id="KW-1185">Reference proteome</keyword>
<accession>A0A2H2Z8B2</accession>
<name>A0A2H2Z8B2_TRIPA</name>